<dbReference type="InterPro" id="IPR029044">
    <property type="entry name" value="Nucleotide-diphossugar_trans"/>
</dbReference>
<dbReference type="Pfam" id="PF12804">
    <property type="entry name" value="NTP_transf_3"/>
    <property type="match status" value="1"/>
</dbReference>
<keyword evidence="7" id="KW-0501">Molybdenum cofactor biosynthesis</keyword>
<dbReference type="CDD" id="cd02503">
    <property type="entry name" value="MobA"/>
    <property type="match status" value="1"/>
</dbReference>
<keyword evidence="2" id="KW-0808">Transferase</keyword>
<protein>
    <submittedName>
        <fullName evidence="9">Molybdopterin-guanine dinucleotide biosynthesis protein A</fullName>
    </submittedName>
</protein>
<proteinExistence type="predicted"/>
<keyword evidence="5" id="KW-0460">Magnesium</keyword>
<evidence type="ECO:0000256" key="4">
    <source>
        <dbReference type="ARBA" id="ARBA00022741"/>
    </source>
</evidence>
<evidence type="ECO:0000256" key="6">
    <source>
        <dbReference type="ARBA" id="ARBA00023134"/>
    </source>
</evidence>
<evidence type="ECO:0000256" key="3">
    <source>
        <dbReference type="ARBA" id="ARBA00022723"/>
    </source>
</evidence>
<dbReference type="InterPro" id="IPR025877">
    <property type="entry name" value="MobA-like_NTP_Trfase"/>
</dbReference>
<dbReference type="RefSeq" id="WP_015448436.1">
    <property type="nucleotide sequence ID" value="NC_020541.1"/>
</dbReference>
<dbReference type="SUPFAM" id="SSF53448">
    <property type="entry name" value="Nucleotide-diphospho-sugar transferases"/>
    <property type="match status" value="1"/>
</dbReference>
<keyword evidence="1" id="KW-0963">Cytoplasm</keyword>
<dbReference type="STRING" id="666685.R2APBS1_2900"/>
<evidence type="ECO:0000259" key="8">
    <source>
        <dbReference type="Pfam" id="PF12804"/>
    </source>
</evidence>
<dbReference type="OrthoDB" id="9788394at2"/>
<keyword evidence="3" id="KW-0479">Metal-binding</keyword>
<dbReference type="GO" id="GO:1902758">
    <property type="term" value="P:bis(molybdopterin guanine dinucleotide)molybdenum biosynthetic process"/>
    <property type="evidence" value="ECO:0007669"/>
    <property type="project" value="TreeGrafter"/>
</dbReference>
<dbReference type="GO" id="GO:0016779">
    <property type="term" value="F:nucleotidyltransferase activity"/>
    <property type="evidence" value="ECO:0007669"/>
    <property type="project" value="TreeGrafter"/>
</dbReference>
<keyword evidence="6" id="KW-0342">GTP-binding</keyword>
<evidence type="ECO:0000313" key="10">
    <source>
        <dbReference type="Proteomes" id="UP000011859"/>
    </source>
</evidence>
<evidence type="ECO:0000256" key="7">
    <source>
        <dbReference type="ARBA" id="ARBA00023150"/>
    </source>
</evidence>
<dbReference type="AlphaFoldDB" id="M4NQY0"/>
<dbReference type="PANTHER" id="PTHR19136:SF81">
    <property type="entry name" value="MOLYBDENUM COFACTOR GUANYLYLTRANSFERASE"/>
    <property type="match status" value="1"/>
</dbReference>
<dbReference type="Gene3D" id="3.90.550.10">
    <property type="entry name" value="Spore Coat Polysaccharide Biosynthesis Protein SpsA, Chain A"/>
    <property type="match status" value="1"/>
</dbReference>
<keyword evidence="4" id="KW-0547">Nucleotide-binding</keyword>
<dbReference type="HOGENOM" id="CLU_055597_3_1_6"/>
<evidence type="ECO:0000256" key="2">
    <source>
        <dbReference type="ARBA" id="ARBA00022679"/>
    </source>
</evidence>
<dbReference type="Proteomes" id="UP000011859">
    <property type="component" value="Chromosome"/>
</dbReference>
<evidence type="ECO:0000256" key="1">
    <source>
        <dbReference type="ARBA" id="ARBA00022490"/>
    </source>
</evidence>
<reference evidence="9 10" key="1">
    <citation type="submission" date="2012-04" db="EMBL/GenBank/DDBJ databases">
        <title>Complete genome of Rhodanobacter sp. 2APBS1.</title>
        <authorList>
            <consortium name="US DOE Joint Genome Institute"/>
            <person name="Huntemann M."/>
            <person name="Wei C.-L."/>
            <person name="Han J."/>
            <person name="Detter J.C."/>
            <person name="Han C."/>
            <person name="Tapia R."/>
            <person name="Munk A.C.C."/>
            <person name="Chen A."/>
            <person name="Krypides N."/>
            <person name="Mavromatis K."/>
            <person name="Markowitz V."/>
            <person name="Szeto E."/>
            <person name="Ivanova N."/>
            <person name="Mikhailova N."/>
            <person name="Ovchinnikova G."/>
            <person name="Pagani I."/>
            <person name="Pati A."/>
            <person name="Goodwin L."/>
            <person name="Peters L."/>
            <person name="Pitluck S."/>
            <person name="Woyke T."/>
            <person name="Prakash O."/>
            <person name="Elkins J."/>
            <person name="Brown S."/>
            <person name="Palumbo A."/>
            <person name="Hemme C."/>
            <person name="Zhou J."/>
            <person name="Watson D."/>
            <person name="Jardine P."/>
            <person name="Kostka J."/>
            <person name="Green S."/>
        </authorList>
    </citation>
    <scope>NUCLEOTIDE SEQUENCE [LARGE SCALE GENOMIC DNA]</scope>
    <source>
        <strain evidence="9 10">2APBS1</strain>
    </source>
</reference>
<evidence type="ECO:0000256" key="5">
    <source>
        <dbReference type="ARBA" id="ARBA00022842"/>
    </source>
</evidence>
<keyword evidence="10" id="KW-1185">Reference proteome</keyword>
<gene>
    <name evidence="9" type="ORF">R2APBS1_2900</name>
</gene>
<dbReference type="InterPro" id="IPR013482">
    <property type="entry name" value="Molybde_CF_guanTrfase"/>
</dbReference>
<evidence type="ECO:0000313" key="9">
    <source>
        <dbReference type="EMBL" id="AGG89976.1"/>
    </source>
</evidence>
<dbReference type="KEGG" id="rhd:R2APBS1_2900"/>
<dbReference type="EMBL" id="CP003470">
    <property type="protein sequence ID" value="AGG89976.1"/>
    <property type="molecule type" value="Genomic_DNA"/>
</dbReference>
<accession>M4NQY0</accession>
<organism evidence="9 10">
    <name type="scientific">Rhodanobacter denitrificans</name>
    <dbReference type="NCBI Taxonomy" id="666685"/>
    <lineage>
        <taxon>Bacteria</taxon>
        <taxon>Pseudomonadati</taxon>
        <taxon>Pseudomonadota</taxon>
        <taxon>Gammaproteobacteria</taxon>
        <taxon>Lysobacterales</taxon>
        <taxon>Rhodanobacteraceae</taxon>
        <taxon>Rhodanobacter</taxon>
    </lineage>
</organism>
<sequence>MTATRTAELAAAFDGVVLAGGRSSRMGTDKAGLPWRGRPLLQHVRGLLEQAGAQRVLICGPGPDAQSLPDRQPGLGPLGGLLTLAQTQPDGVYLILPVDMPRLTSGLLRRLVGALTDAEEMPCAMFAGHMLPLCLRLDGTTRAAIEEVAEQAPRMRSLHALHARLRSVELAVSDDERRCLANCNTPEEWKEVRP</sequence>
<feature type="domain" description="MobA-like NTP transferase" evidence="8">
    <location>
        <begin position="15"/>
        <end position="160"/>
    </location>
</feature>
<dbReference type="PANTHER" id="PTHR19136">
    <property type="entry name" value="MOLYBDENUM COFACTOR GUANYLYLTRANSFERASE"/>
    <property type="match status" value="1"/>
</dbReference>
<name>M4NQY0_9GAMM</name>
<dbReference type="GO" id="GO:0005525">
    <property type="term" value="F:GTP binding"/>
    <property type="evidence" value="ECO:0007669"/>
    <property type="project" value="UniProtKB-KW"/>
</dbReference>
<dbReference type="eggNOG" id="COG0746">
    <property type="taxonomic scope" value="Bacteria"/>
</dbReference>
<dbReference type="GO" id="GO:0046872">
    <property type="term" value="F:metal ion binding"/>
    <property type="evidence" value="ECO:0007669"/>
    <property type="project" value="UniProtKB-KW"/>
</dbReference>